<dbReference type="AlphaFoldDB" id="A0A0N0GXJ1"/>
<reference evidence="4" key="1">
    <citation type="submission" date="2015-07" db="EMBL/GenBank/DDBJ databases">
        <authorList>
            <person name="Ju K.-S."/>
            <person name="Doroghazi J.R."/>
            <person name="Metcalf W.W."/>
        </authorList>
    </citation>
    <scope>NUCLEOTIDE SEQUENCE [LARGE SCALE GENOMIC DNA]</scope>
    <source>
        <strain evidence="4">NRRL ISP-5002</strain>
    </source>
</reference>
<dbReference type="InterPro" id="IPR011704">
    <property type="entry name" value="ATPase_dyneun-rel_AAA"/>
</dbReference>
<evidence type="ECO:0000313" key="3">
    <source>
        <dbReference type="EMBL" id="KPC61091.1"/>
    </source>
</evidence>
<dbReference type="GO" id="GO:0016887">
    <property type="term" value="F:ATP hydrolysis activity"/>
    <property type="evidence" value="ECO:0007669"/>
    <property type="project" value="InterPro"/>
</dbReference>
<protein>
    <recommendedName>
        <fullName evidence="2">AAA+ ATPase domain-containing protein</fullName>
    </recommendedName>
</protein>
<evidence type="ECO:0000256" key="1">
    <source>
        <dbReference type="SAM" id="MobiDB-lite"/>
    </source>
</evidence>
<dbReference type="InterPro" id="IPR027417">
    <property type="entry name" value="P-loop_NTPase"/>
</dbReference>
<organism evidence="3 4">
    <name type="scientific">Streptomyces chattanoogensis</name>
    <dbReference type="NCBI Taxonomy" id="66876"/>
    <lineage>
        <taxon>Bacteria</taxon>
        <taxon>Bacillati</taxon>
        <taxon>Actinomycetota</taxon>
        <taxon>Actinomycetes</taxon>
        <taxon>Kitasatosporales</taxon>
        <taxon>Streptomycetaceae</taxon>
        <taxon>Streptomyces</taxon>
    </lineage>
</organism>
<dbReference type="GO" id="GO:0005524">
    <property type="term" value="F:ATP binding"/>
    <property type="evidence" value="ECO:0007669"/>
    <property type="project" value="InterPro"/>
</dbReference>
<name>A0A0N0GXJ1_9ACTN</name>
<dbReference type="SMART" id="SM00382">
    <property type="entry name" value="AAA"/>
    <property type="match status" value="1"/>
</dbReference>
<comment type="caution">
    <text evidence="3">The sequence shown here is derived from an EMBL/GenBank/DDBJ whole genome shotgun (WGS) entry which is preliminary data.</text>
</comment>
<dbReference type="Pfam" id="PF07728">
    <property type="entry name" value="AAA_5"/>
    <property type="match status" value="1"/>
</dbReference>
<sequence length="375" mass="40312">MTSPPVPDETETAVAQRPPAEARFADELARLRDGDDGHRPPGWALSLDAARRFIVGDDKRGVSRKFVGDPALVDRALVTLATSRGLMLVGEPGTAKSLLSELIAAAVSGASTLTVQGGAATTEDQIKYSWNYALLVSEGPSPRSLVPAPMLRGMTEGKIVRFEEITRCPLEVQDSMLSLLSERALAIPELTGADGMVFAAEGFNVIATANTRDRGVNEMSAALKRRFNFETVFPIADLATELDLVEQEANTLLQRSGVAIPAPRDVLEVLVTTFRELRTGGAEAERGGGPGDRLSTVMSTAEAVSVAHAVGLRGWYLRGEAGTPADIVECLAGTAAKDNAEDLARLRRYLEQRVPRKKGAQWKALHRARHLLPDR</sequence>
<dbReference type="SUPFAM" id="SSF52540">
    <property type="entry name" value="P-loop containing nucleoside triphosphate hydrolases"/>
    <property type="match status" value="1"/>
</dbReference>
<evidence type="ECO:0000313" key="4">
    <source>
        <dbReference type="Proteomes" id="UP000037982"/>
    </source>
</evidence>
<dbReference type="PATRIC" id="fig|66876.3.peg.5833"/>
<accession>A0A0N0GXJ1</accession>
<dbReference type="Proteomes" id="UP000037982">
    <property type="component" value="Unassembled WGS sequence"/>
</dbReference>
<feature type="domain" description="AAA+ ATPase" evidence="2">
    <location>
        <begin position="82"/>
        <end position="237"/>
    </location>
</feature>
<dbReference type="PANTHER" id="PTHR42759:SF1">
    <property type="entry name" value="MAGNESIUM-CHELATASE SUBUNIT CHLD"/>
    <property type="match status" value="1"/>
</dbReference>
<evidence type="ECO:0000259" key="2">
    <source>
        <dbReference type="SMART" id="SM00382"/>
    </source>
</evidence>
<dbReference type="PANTHER" id="PTHR42759">
    <property type="entry name" value="MOXR FAMILY PROTEIN"/>
    <property type="match status" value="1"/>
</dbReference>
<feature type="region of interest" description="Disordered" evidence="1">
    <location>
        <begin position="1"/>
        <end position="22"/>
    </location>
</feature>
<dbReference type="InterPro" id="IPR050764">
    <property type="entry name" value="CbbQ/NirQ/NorQ/GpvN"/>
</dbReference>
<dbReference type="EMBL" id="LGKG01000152">
    <property type="protein sequence ID" value="KPC61091.1"/>
    <property type="molecule type" value="Genomic_DNA"/>
</dbReference>
<proteinExistence type="predicted"/>
<dbReference type="Gene3D" id="3.40.50.300">
    <property type="entry name" value="P-loop containing nucleotide triphosphate hydrolases"/>
    <property type="match status" value="1"/>
</dbReference>
<dbReference type="RefSeq" id="WP_053926111.1">
    <property type="nucleotide sequence ID" value="NZ_LGKG01000152.1"/>
</dbReference>
<dbReference type="InterPro" id="IPR003593">
    <property type="entry name" value="AAA+_ATPase"/>
</dbReference>
<keyword evidence="4" id="KW-1185">Reference proteome</keyword>
<gene>
    <name evidence="3" type="ORF">ADL29_26640</name>
</gene>